<protein>
    <recommendedName>
        <fullName evidence="9">BAR domain-containing protein</fullName>
    </recommendedName>
</protein>
<dbReference type="Pfam" id="PF00018">
    <property type="entry name" value="SH3_1"/>
    <property type="match status" value="1"/>
</dbReference>
<keyword evidence="8" id="KW-1185">Reference proteome</keyword>
<evidence type="ECO:0000256" key="3">
    <source>
        <dbReference type="SAM" id="Coils"/>
    </source>
</evidence>
<evidence type="ECO:0000313" key="8">
    <source>
        <dbReference type="Proteomes" id="UP000310189"/>
    </source>
</evidence>
<dbReference type="GO" id="GO:1990528">
    <property type="term" value="C:Rvs161p-Rvs167p complex"/>
    <property type="evidence" value="ECO:0007669"/>
    <property type="project" value="TreeGrafter"/>
</dbReference>
<dbReference type="PANTHER" id="PTHR47174:SF1">
    <property type="entry name" value="REDUCED VIABILITY UPON STARVATION PROTEIN 167"/>
    <property type="match status" value="1"/>
</dbReference>
<dbReference type="GO" id="GO:0006897">
    <property type="term" value="P:endocytosis"/>
    <property type="evidence" value="ECO:0007669"/>
    <property type="project" value="InterPro"/>
</dbReference>
<feature type="region of interest" description="Disordered" evidence="4">
    <location>
        <begin position="283"/>
        <end position="354"/>
    </location>
</feature>
<dbReference type="Gene3D" id="2.30.30.40">
    <property type="entry name" value="SH3 Domains"/>
    <property type="match status" value="1"/>
</dbReference>
<dbReference type="GO" id="GO:0043332">
    <property type="term" value="C:mating projection tip"/>
    <property type="evidence" value="ECO:0007669"/>
    <property type="project" value="TreeGrafter"/>
</dbReference>
<dbReference type="FunFam" id="2.30.30.40:FF:000100">
    <property type="entry name" value="SH3 domain-containing YSC84-like protein 1"/>
    <property type="match status" value="1"/>
</dbReference>
<dbReference type="SUPFAM" id="SSF50044">
    <property type="entry name" value="SH3-domain"/>
    <property type="match status" value="1"/>
</dbReference>
<name>A0A4T0FL24_9BASI</name>
<evidence type="ECO:0000256" key="2">
    <source>
        <dbReference type="PROSITE-ProRule" id="PRU00192"/>
    </source>
</evidence>
<evidence type="ECO:0000259" key="6">
    <source>
        <dbReference type="PROSITE" id="PS51021"/>
    </source>
</evidence>
<dbReference type="SMART" id="SM00721">
    <property type="entry name" value="BAR"/>
    <property type="match status" value="1"/>
</dbReference>
<dbReference type="AlphaFoldDB" id="A0A4T0FL24"/>
<dbReference type="OrthoDB" id="2159336at2759"/>
<dbReference type="PANTHER" id="PTHR47174">
    <property type="entry name" value="BRIDGING INTEGRATOR 3"/>
    <property type="match status" value="1"/>
</dbReference>
<dbReference type="InterPro" id="IPR046982">
    <property type="entry name" value="BIN3/RVS161-like"/>
</dbReference>
<sequence length="411" mass="46076">MKGMIKSIKRAPHQMSSKIGRAQTSSDAEFDEYERRMQIIEQGADRLVKDSRLFRDSVQGLLRNGADFGKAFETIFQPIGSQDVDLEKKNPRSELTLNNITMYQVLMAELKDTLAPELDLIEGRVMTPAKEFKELLQRVRKTIVKRNHKLLDFDRFNNSLSKLREKKDKSMSDEKNLFKLENEFENAQAEYEHYNNLVKTELPQLFVMAQKFITPLFHSFYYMQLNIYYLILDKVQAFASDKYDLSYGDAESAYMANDQGAMVQVEELTKRLTALSTGKFGAQIRRNQSKSSGASGEASPGPSTSGDVKSPAGAAALGRSSSVFSSAPPAYDASTSAASKRPPPPPPMKPKPKGTLVTALYDFEPQADGDLGFRVGDQIEVVQRTESANDWWTGRLNGQEGVFPGNYVQEN</sequence>
<dbReference type="GO" id="GO:0031097">
    <property type="term" value="C:medial cortex"/>
    <property type="evidence" value="ECO:0007669"/>
    <property type="project" value="TreeGrafter"/>
</dbReference>
<feature type="domain" description="BAR" evidence="6">
    <location>
        <begin position="15"/>
        <end position="248"/>
    </location>
</feature>
<dbReference type="CDD" id="cd07599">
    <property type="entry name" value="BAR_Rvs167p"/>
    <property type="match status" value="1"/>
</dbReference>
<dbReference type="Proteomes" id="UP000310189">
    <property type="component" value="Unassembled WGS sequence"/>
</dbReference>
<dbReference type="InterPro" id="IPR027267">
    <property type="entry name" value="AH/BAR_dom_sf"/>
</dbReference>
<dbReference type="PRINTS" id="PR00452">
    <property type="entry name" value="SH3DOMAIN"/>
</dbReference>
<evidence type="ECO:0000256" key="4">
    <source>
        <dbReference type="SAM" id="MobiDB-lite"/>
    </source>
</evidence>
<dbReference type="InterPro" id="IPR004148">
    <property type="entry name" value="BAR_dom"/>
</dbReference>
<feature type="domain" description="SH3" evidence="5">
    <location>
        <begin position="352"/>
        <end position="411"/>
    </location>
</feature>
<dbReference type="SUPFAM" id="SSF103657">
    <property type="entry name" value="BAR/IMD domain-like"/>
    <property type="match status" value="1"/>
</dbReference>
<accession>A0A4T0FL24</accession>
<dbReference type="InterPro" id="IPR001452">
    <property type="entry name" value="SH3_domain"/>
</dbReference>
<proteinExistence type="predicted"/>
<keyword evidence="3" id="KW-0175">Coiled coil</keyword>
<reference evidence="7 8" key="1">
    <citation type="submission" date="2019-03" db="EMBL/GenBank/DDBJ databases">
        <title>Sequencing 23 genomes of Wallemia ichthyophaga.</title>
        <authorList>
            <person name="Gostincar C."/>
        </authorList>
    </citation>
    <scope>NUCLEOTIDE SEQUENCE [LARGE SCALE GENOMIC DNA]</scope>
    <source>
        <strain evidence="7 8">EXF-5753</strain>
    </source>
</reference>
<organism evidence="7 8">
    <name type="scientific">Wallemia hederae</name>
    <dbReference type="NCBI Taxonomy" id="1540922"/>
    <lineage>
        <taxon>Eukaryota</taxon>
        <taxon>Fungi</taxon>
        <taxon>Dikarya</taxon>
        <taxon>Basidiomycota</taxon>
        <taxon>Wallemiomycotina</taxon>
        <taxon>Wallemiomycetes</taxon>
        <taxon>Wallemiales</taxon>
        <taxon>Wallemiaceae</taxon>
        <taxon>Wallemia</taxon>
    </lineage>
</organism>
<evidence type="ECO:0008006" key="9">
    <source>
        <dbReference type="Google" id="ProtNLM"/>
    </source>
</evidence>
<feature type="region of interest" description="Disordered" evidence="4">
    <location>
        <begin position="1"/>
        <end position="27"/>
    </location>
</feature>
<dbReference type="GO" id="GO:0030479">
    <property type="term" value="C:actin cortical patch"/>
    <property type="evidence" value="ECO:0007669"/>
    <property type="project" value="TreeGrafter"/>
</dbReference>
<dbReference type="EMBL" id="SPNW01000031">
    <property type="protein sequence ID" value="TIA89041.1"/>
    <property type="molecule type" value="Genomic_DNA"/>
</dbReference>
<dbReference type="SMART" id="SM00326">
    <property type="entry name" value="SH3"/>
    <property type="match status" value="1"/>
</dbReference>
<dbReference type="GO" id="GO:0051666">
    <property type="term" value="P:actin cortical patch localization"/>
    <property type="evidence" value="ECO:0007669"/>
    <property type="project" value="InterPro"/>
</dbReference>
<gene>
    <name evidence="7" type="ORF">E3P99_02292</name>
</gene>
<evidence type="ECO:0000259" key="5">
    <source>
        <dbReference type="PROSITE" id="PS50002"/>
    </source>
</evidence>
<comment type="caution">
    <text evidence="7">The sequence shown here is derived from an EMBL/GenBank/DDBJ whole genome shotgun (WGS) entry which is preliminary data.</text>
</comment>
<keyword evidence="1 2" id="KW-0728">SH3 domain</keyword>
<dbReference type="PROSITE" id="PS51021">
    <property type="entry name" value="BAR"/>
    <property type="match status" value="1"/>
</dbReference>
<dbReference type="InterPro" id="IPR036028">
    <property type="entry name" value="SH3-like_dom_sf"/>
</dbReference>
<feature type="compositionally biased region" description="Polar residues" evidence="4">
    <location>
        <begin position="14"/>
        <end position="27"/>
    </location>
</feature>
<dbReference type="Gene3D" id="1.20.1270.60">
    <property type="entry name" value="Arfaptin homology (AH) domain/BAR domain"/>
    <property type="match status" value="1"/>
</dbReference>
<feature type="coiled-coil region" evidence="3">
    <location>
        <begin position="170"/>
        <end position="197"/>
    </location>
</feature>
<dbReference type="PROSITE" id="PS50002">
    <property type="entry name" value="SH3"/>
    <property type="match status" value="1"/>
</dbReference>
<dbReference type="Pfam" id="PF03114">
    <property type="entry name" value="BAR"/>
    <property type="match status" value="1"/>
</dbReference>
<dbReference type="GO" id="GO:0097320">
    <property type="term" value="P:plasma membrane tubulation"/>
    <property type="evidence" value="ECO:0007669"/>
    <property type="project" value="TreeGrafter"/>
</dbReference>
<dbReference type="GO" id="GO:0008289">
    <property type="term" value="F:lipid binding"/>
    <property type="evidence" value="ECO:0007669"/>
    <property type="project" value="TreeGrafter"/>
</dbReference>
<evidence type="ECO:0000313" key="7">
    <source>
        <dbReference type="EMBL" id="TIA89041.1"/>
    </source>
</evidence>
<evidence type="ECO:0000256" key="1">
    <source>
        <dbReference type="ARBA" id="ARBA00022443"/>
    </source>
</evidence>
<feature type="compositionally biased region" description="Low complexity" evidence="4">
    <location>
        <begin position="289"/>
        <end position="306"/>
    </location>
</feature>